<dbReference type="PROSITE" id="PS00562">
    <property type="entry name" value="CBM1_1"/>
    <property type="match status" value="1"/>
</dbReference>
<sequence>MLSWKASSWLLALAPFAQHALAQVGVPIVDPETGIQLSTWTGQGVTLGMALPANAATTDVNDIIGLLECPITSNGAWCGISFSGSMNSGPLLTAWAEGDEVYTTFRYATGWEPTPYTGENGLSYISSSVNATHFRLLYRCTTCLAWVQDGTPGSVSTSAGFLFLAYALSIVDPTNTECPDDAVFMQHATQGFAYAVITPEEVHEEYSEWAALATIEPPTGTCGGGTPTSTGGPTPTPTTTRAPTGTPVPTGLTYDYIVVGAGAGGIPLADKLSEAGNRVLLIEKGPPSSGRWGGRMRPAWLENTNLTRFDVPGLCNQIWVDSAGIACRDTDQMAGCILGGGTAVNAALWWRPNPADWDYNFPAGWRSSDMAAATSRVFSRIPGTQTPSSDGQLYLQQGYNLLTGGLSRAGWSNVNPFSAPGSKNRTFTRTPYMYSGGERGGPLATYLVSADRRSNFDLWMNTSVRRVIRNGGHVTGLEVEPYLDGGYNGTINVTNIRGRVILSAGTFGSAKLLLRSGIGPRDQLLTVRNSTDGPTMINERSWISLPVGYNLEDHTNVSPMSTRSQRQMLMMQTDAVISHPNVVHYDFYAAYTDPIAADRTAYLSNRRGILTQSAPNIGPLFFEEVRGADGIVRAFQYTARVEGNDQVPNGNAMVISQYLGRGAVSRGRMTINRSLITEVSTSPYLSNTNDLEAVIRSLENVHAALSNIAGLVWHFPPPGQTVRQYVTGLPTLPSVRRANHWIGTNKLSSRDGRQNGGDGVVDLNTKVWGTDNLFVVDASIFPGMVTTNPSSYIVVAAEHAAQRILNLAVPSPAPRYSQCGGLEHNGTFQCASGTSCTWLNDYYWQCL</sequence>
<dbReference type="Pfam" id="PF00732">
    <property type="entry name" value="GMC_oxred_N"/>
    <property type="match status" value="1"/>
</dbReference>
<keyword evidence="3" id="KW-0285">Flavoprotein</keyword>
<reference evidence="7 8" key="1">
    <citation type="journal article" date="2014" name="BMC Genomics">
        <title>Comparative genome sequencing reveals chemotype-specific gene clusters in the toxigenic black mold Stachybotrys.</title>
        <authorList>
            <person name="Semeiks J."/>
            <person name="Borek D."/>
            <person name="Otwinowski Z."/>
            <person name="Grishin N.V."/>
        </authorList>
    </citation>
    <scope>NUCLEOTIDE SEQUENCE [LARGE SCALE GENOMIC DNA]</scope>
    <source>
        <strain evidence="7 8">IBT 40285</strain>
    </source>
</reference>
<dbReference type="SUPFAM" id="SSF57180">
    <property type="entry name" value="Cellulose-binding domain"/>
    <property type="match status" value="1"/>
</dbReference>
<dbReference type="Pfam" id="PF05199">
    <property type="entry name" value="GMC_oxred_C"/>
    <property type="match status" value="1"/>
</dbReference>
<dbReference type="InterPro" id="IPR007867">
    <property type="entry name" value="GMC_OxRtase_C"/>
</dbReference>
<evidence type="ECO:0000256" key="5">
    <source>
        <dbReference type="SAM" id="SignalP"/>
    </source>
</evidence>
<gene>
    <name evidence="7" type="ORF">S40285_04393</name>
</gene>
<dbReference type="OMA" id="IGYLQCA"/>
<evidence type="ECO:0000256" key="2">
    <source>
        <dbReference type="ARBA" id="ARBA00022729"/>
    </source>
</evidence>
<feature type="domain" description="CBM1" evidence="6">
    <location>
        <begin position="811"/>
        <end position="847"/>
    </location>
</feature>
<name>A0A084QG53_STAC4</name>
<dbReference type="Pfam" id="PF16010">
    <property type="entry name" value="CDH-cyt"/>
    <property type="match status" value="1"/>
</dbReference>
<dbReference type="Gene3D" id="3.50.50.60">
    <property type="entry name" value="FAD/NAD(P)-binding domain"/>
    <property type="match status" value="1"/>
</dbReference>
<dbReference type="InterPro" id="IPR036188">
    <property type="entry name" value="FAD/NAD-bd_sf"/>
</dbReference>
<dbReference type="InterPro" id="IPR053208">
    <property type="entry name" value="GMC_Oxidoreductase_CD"/>
</dbReference>
<dbReference type="InParanoid" id="A0A084QG53"/>
<dbReference type="CDD" id="cd09630">
    <property type="entry name" value="CDH_like_cytochrome"/>
    <property type="match status" value="1"/>
</dbReference>
<dbReference type="SUPFAM" id="SSF54373">
    <property type="entry name" value="FAD-linked reductases, C-terminal domain"/>
    <property type="match status" value="1"/>
</dbReference>
<dbReference type="EMBL" id="KL660772">
    <property type="protein sequence ID" value="KFA62938.1"/>
    <property type="molecule type" value="Genomic_DNA"/>
</dbReference>
<dbReference type="InterPro" id="IPR000172">
    <property type="entry name" value="GMC_OxRdtase_N"/>
</dbReference>
<dbReference type="GO" id="GO:0016614">
    <property type="term" value="F:oxidoreductase activity, acting on CH-OH group of donors"/>
    <property type="evidence" value="ECO:0007669"/>
    <property type="project" value="InterPro"/>
</dbReference>
<evidence type="ECO:0000259" key="6">
    <source>
        <dbReference type="PROSITE" id="PS51164"/>
    </source>
</evidence>
<dbReference type="AlphaFoldDB" id="A0A084QG53"/>
<dbReference type="Pfam" id="PF13450">
    <property type="entry name" value="NAD_binding_8"/>
    <property type="match status" value="1"/>
</dbReference>
<dbReference type="PANTHER" id="PTHR47190:SF2">
    <property type="entry name" value="CELLOBIOSE DEHYDROGENASE (AFU_ORTHOLOGUE AFUA_2G17620)"/>
    <property type="match status" value="1"/>
</dbReference>
<proteinExistence type="inferred from homology"/>
<feature type="compositionally biased region" description="Low complexity" evidence="4">
    <location>
        <begin position="227"/>
        <end position="246"/>
    </location>
</feature>
<dbReference type="STRING" id="1283841.A0A084QG53"/>
<keyword evidence="3" id="KW-0274">FAD</keyword>
<dbReference type="InterPro" id="IPR015920">
    <property type="entry name" value="Cellobiose_DH-like_cyt"/>
</dbReference>
<dbReference type="Pfam" id="PF00734">
    <property type="entry name" value="CBM_1"/>
    <property type="match status" value="1"/>
</dbReference>
<organism evidence="7 8">
    <name type="scientific">Stachybotrys chlorohalonatus (strain IBT 40285)</name>
    <dbReference type="NCBI Taxonomy" id="1283841"/>
    <lineage>
        <taxon>Eukaryota</taxon>
        <taxon>Fungi</taxon>
        <taxon>Dikarya</taxon>
        <taxon>Ascomycota</taxon>
        <taxon>Pezizomycotina</taxon>
        <taxon>Sordariomycetes</taxon>
        <taxon>Hypocreomycetidae</taxon>
        <taxon>Hypocreales</taxon>
        <taxon>Stachybotryaceae</taxon>
        <taxon>Stachybotrys</taxon>
    </lineage>
</organism>
<dbReference type="Proteomes" id="UP000028524">
    <property type="component" value="Unassembled WGS sequence"/>
</dbReference>
<dbReference type="SUPFAM" id="SSF49344">
    <property type="entry name" value="CBD9-like"/>
    <property type="match status" value="1"/>
</dbReference>
<dbReference type="GO" id="GO:0050660">
    <property type="term" value="F:flavin adenine dinucleotide binding"/>
    <property type="evidence" value="ECO:0007669"/>
    <property type="project" value="InterPro"/>
</dbReference>
<feature type="signal peptide" evidence="5">
    <location>
        <begin position="1"/>
        <end position="22"/>
    </location>
</feature>
<dbReference type="InterPro" id="IPR035971">
    <property type="entry name" value="CBD_sf"/>
</dbReference>
<keyword evidence="8" id="KW-1185">Reference proteome</keyword>
<accession>A0A084QG53</accession>
<keyword evidence="2 5" id="KW-0732">Signal</keyword>
<dbReference type="InterPro" id="IPR000254">
    <property type="entry name" value="CBD"/>
</dbReference>
<dbReference type="GO" id="GO:0030248">
    <property type="term" value="F:cellulose binding"/>
    <property type="evidence" value="ECO:0007669"/>
    <property type="project" value="InterPro"/>
</dbReference>
<evidence type="ECO:0000313" key="7">
    <source>
        <dbReference type="EMBL" id="KFA62938.1"/>
    </source>
</evidence>
<protein>
    <recommendedName>
        <fullName evidence="6">CBM1 domain-containing protein</fullName>
    </recommendedName>
</protein>
<dbReference type="HOGENOM" id="CLU_011025_0_0_1"/>
<dbReference type="PROSITE" id="PS00623">
    <property type="entry name" value="GMC_OXRED_1"/>
    <property type="match status" value="1"/>
</dbReference>
<dbReference type="GO" id="GO:0005975">
    <property type="term" value="P:carbohydrate metabolic process"/>
    <property type="evidence" value="ECO:0007669"/>
    <property type="project" value="InterPro"/>
</dbReference>
<comment type="similarity">
    <text evidence="1 3">Belongs to the GMC oxidoreductase family.</text>
</comment>
<evidence type="ECO:0000256" key="3">
    <source>
        <dbReference type="RuleBase" id="RU003968"/>
    </source>
</evidence>
<evidence type="ECO:0000256" key="4">
    <source>
        <dbReference type="SAM" id="MobiDB-lite"/>
    </source>
</evidence>
<evidence type="ECO:0000256" key="1">
    <source>
        <dbReference type="ARBA" id="ARBA00010790"/>
    </source>
</evidence>
<dbReference type="Gene3D" id="3.30.410.10">
    <property type="entry name" value="Cholesterol Oxidase, domain 2"/>
    <property type="match status" value="1"/>
</dbReference>
<dbReference type="PROSITE" id="PS51164">
    <property type="entry name" value="CBM1_2"/>
    <property type="match status" value="1"/>
</dbReference>
<dbReference type="Gene3D" id="2.60.40.1210">
    <property type="entry name" value="Cellobiose dehydrogenase, cytochrome domain"/>
    <property type="match status" value="1"/>
</dbReference>
<dbReference type="GO" id="GO:0005576">
    <property type="term" value="C:extracellular region"/>
    <property type="evidence" value="ECO:0007669"/>
    <property type="project" value="InterPro"/>
</dbReference>
<feature type="chain" id="PRO_5001779217" description="CBM1 domain-containing protein" evidence="5">
    <location>
        <begin position="23"/>
        <end position="847"/>
    </location>
</feature>
<feature type="region of interest" description="Disordered" evidence="4">
    <location>
        <begin position="218"/>
        <end position="246"/>
    </location>
</feature>
<dbReference type="SUPFAM" id="SSF51905">
    <property type="entry name" value="FAD/NAD(P)-binding domain"/>
    <property type="match status" value="1"/>
</dbReference>
<dbReference type="SMART" id="SM00236">
    <property type="entry name" value="fCBD"/>
    <property type="match status" value="1"/>
</dbReference>
<evidence type="ECO:0000313" key="8">
    <source>
        <dbReference type="Proteomes" id="UP000028524"/>
    </source>
</evidence>
<dbReference type="PANTHER" id="PTHR47190">
    <property type="entry name" value="DEHYDROGENASE, PUTATIVE-RELATED"/>
    <property type="match status" value="1"/>
</dbReference>
<dbReference type="OrthoDB" id="413885at2759"/>